<keyword evidence="2" id="KW-0540">Nuclease</keyword>
<dbReference type="RefSeq" id="WP_154177996.1">
    <property type="nucleotide sequence ID" value="NZ_WJXZ01000014.1"/>
</dbReference>
<organism evidence="2 3">
    <name type="scientific">Larkinella terrae</name>
    <dbReference type="NCBI Taxonomy" id="2025311"/>
    <lineage>
        <taxon>Bacteria</taxon>
        <taxon>Pseudomonadati</taxon>
        <taxon>Bacteroidota</taxon>
        <taxon>Cytophagia</taxon>
        <taxon>Cytophagales</taxon>
        <taxon>Spirosomataceae</taxon>
        <taxon>Larkinella</taxon>
    </lineage>
</organism>
<proteinExistence type="predicted"/>
<evidence type="ECO:0000313" key="3">
    <source>
        <dbReference type="Proteomes" id="UP000441754"/>
    </source>
</evidence>
<dbReference type="Proteomes" id="UP000441754">
    <property type="component" value="Unassembled WGS sequence"/>
</dbReference>
<dbReference type="InterPro" id="IPR011335">
    <property type="entry name" value="Restrct_endonuc-II-like"/>
</dbReference>
<dbReference type="OrthoDB" id="9799703at2"/>
<reference evidence="2 3" key="1">
    <citation type="journal article" date="2018" name="Antonie Van Leeuwenhoek">
        <title>Larkinella terrae sp. nov., isolated from soil on Jeju Island, South Korea.</title>
        <authorList>
            <person name="Ten L.N."/>
            <person name="Jeon J."/>
            <person name="Park S.J."/>
            <person name="Park S."/>
            <person name="Lee S.Y."/>
            <person name="Kim M.K."/>
            <person name="Jung H.Y."/>
        </authorList>
    </citation>
    <scope>NUCLEOTIDE SEQUENCE [LARGE SCALE GENOMIC DNA]</scope>
    <source>
        <strain evidence="2 3">KCTC 52001</strain>
    </source>
</reference>
<name>A0A7K0ES92_9BACT</name>
<sequence>MVATIQKSDHLTLHPPSQYQFDDDYFFALCQANRDLRLERDADGNIILMPPTGSETGRYNSEMSADVVIWNRKKQTGYVFDSSTGFTLSNSAIRSPDVSWIQKNRWNQLPEAKREKFAPICPDFVIEIRSKKDSIRELKAKMEEYRENGCRLGWLIDRIDKTVTIYRENGSIEIRTGERLTLSGEAVLEGFEMEVIL</sequence>
<keyword evidence="2" id="KW-0255">Endonuclease</keyword>
<dbReference type="CDD" id="cd06260">
    <property type="entry name" value="DUF820-like"/>
    <property type="match status" value="1"/>
</dbReference>
<dbReference type="AlphaFoldDB" id="A0A7K0ES92"/>
<evidence type="ECO:0000313" key="2">
    <source>
        <dbReference type="EMBL" id="MRS64684.1"/>
    </source>
</evidence>
<dbReference type="Pfam" id="PF05685">
    <property type="entry name" value="Uma2"/>
    <property type="match status" value="1"/>
</dbReference>
<keyword evidence="2" id="KW-0378">Hydrolase</keyword>
<dbReference type="SUPFAM" id="SSF52980">
    <property type="entry name" value="Restriction endonuclease-like"/>
    <property type="match status" value="1"/>
</dbReference>
<accession>A0A7K0ES92</accession>
<dbReference type="EMBL" id="WJXZ01000014">
    <property type="protein sequence ID" value="MRS64684.1"/>
    <property type="molecule type" value="Genomic_DNA"/>
</dbReference>
<evidence type="ECO:0000259" key="1">
    <source>
        <dbReference type="Pfam" id="PF05685"/>
    </source>
</evidence>
<feature type="domain" description="Putative restriction endonuclease" evidence="1">
    <location>
        <begin position="25"/>
        <end position="194"/>
    </location>
</feature>
<dbReference type="Gene3D" id="3.90.1570.10">
    <property type="entry name" value="tt1808, chain A"/>
    <property type="match status" value="1"/>
</dbReference>
<dbReference type="GO" id="GO:0004519">
    <property type="term" value="F:endonuclease activity"/>
    <property type="evidence" value="ECO:0007669"/>
    <property type="project" value="UniProtKB-KW"/>
</dbReference>
<dbReference type="InterPro" id="IPR012296">
    <property type="entry name" value="Nuclease_put_TT1808"/>
</dbReference>
<keyword evidence="3" id="KW-1185">Reference proteome</keyword>
<dbReference type="PANTHER" id="PTHR34107">
    <property type="entry name" value="SLL0198 PROTEIN-RELATED"/>
    <property type="match status" value="1"/>
</dbReference>
<dbReference type="InterPro" id="IPR008538">
    <property type="entry name" value="Uma2"/>
</dbReference>
<gene>
    <name evidence="2" type="ORF">GJJ30_25520</name>
</gene>
<protein>
    <submittedName>
        <fullName evidence="2">Uma2 family endonuclease</fullName>
    </submittedName>
</protein>
<comment type="caution">
    <text evidence="2">The sequence shown here is derived from an EMBL/GenBank/DDBJ whole genome shotgun (WGS) entry which is preliminary data.</text>
</comment>
<dbReference type="PANTHER" id="PTHR34107:SF1">
    <property type="entry name" value="SLL0198 PROTEIN"/>
    <property type="match status" value="1"/>
</dbReference>